<dbReference type="RefSeq" id="XP_016461649.1">
    <property type="nucleotide sequence ID" value="XM_016606163.1"/>
</dbReference>
<proteinExistence type="predicted"/>
<feature type="coiled-coil region" evidence="1">
    <location>
        <begin position="50"/>
        <end position="77"/>
    </location>
</feature>
<accession>A0A1S3ZBC4</accession>
<evidence type="ECO:0000313" key="2">
    <source>
        <dbReference type="RefSeq" id="XP_016461649.1"/>
    </source>
</evidence>
<feature type="coiled-coil region" evidence="1">
    <location>
        <begin position="106"/>
        <end position="168"/>
    </location>
</feature>
<dbReference type="KEGG" id="nta:107784961"/>
<dbReference type="OrthoDB" id="1243099at2759"/>
<dbReference type="PROSITE" id="PS51257">
    <property type="entry name" value="PROKAR_LIPOPROTEIN"/>
    <property type="match status" value="1"/>
</dbReference>
<evidence type="ECO:0000256" key="1">
    <source>
        <dbReference type="SAM" id="Coils"/>
    </source>
</evidence>
<name>A0A1S3ZBC4_TOBAC</name>
<sequence>MPRFSLPPGIASYLRCLVTDEDQAVMNAVGAACLFNEAQHALNRASVLHHEAFLRIRKEHEDEVRDLTEKSDTYKLLSEKRRADLVTARDEHAEMAEQVQQRLEQIGRLQTQVDAIQAEAEEFKKNMYILASKKETVQAQLESAETQLQAAKEKASVQVEKIMKLQSRLDLVVSDKASLANELEVARS</sequence>
<reference evidence="2" key="1">
    <citation type="submission" date="2025-08" db="UniProtKB">
        <authorList>
            <consortium name="RefSeq"/>
        </authorList>
    </citation>
    <scope>IDENTIFICATION</scope>
</reference>
<dbReference type="AlphaFoldDB" id="A0A1S3ZBC4"/>
<dbReference type="PaxDb" id="4097-A0A1S3ZBC4"/>
<gene>
    <name evidence="2" type="primary">LOC107784961</name>
</gene>
<protein>
    <submittedName>
        <fullName evidence="2">Uncharacterized protein isoform X1</fullName>
    </submittedName>
</protein>
<organism evidence="2">
    <name type="scientific">Nicotiana tabacum</name>
    <name type="common">Common tobacco</name>
    <dbReference type="NCBI Taxonomy" id="4097"/>
    <lineage>
        <taxon>Eukaryota</taxon>
        <taxon>Viridiplantae</taxon>
        <taxon>Streptophyta</taxon>
        <taxon>Embryophyta</taxon>
        <taxon>Tracheophyta</taxon>
        <taxon>Spermatophyta</taxon>
        <taxon>Magnoliopsida</taxon>
        <taxon>eudicotyledons</taxon>
        <taxon>Gunneridae</taxon>
        <taxon>Pentapetalae</taxon>
        <taxon>asterids</taxon>
        <taxon>lamiids</taxon>
        <taxon>Solanales</taxon>
        <taxon>Solanaceae</taxon>
        <taxon>Nicotianoideae</taxon>
        <taxon>Nicotianeae</taxon>
        <taxon>Nicotiana</taxon>
    </lineage>
</organism>
<keyword evidence="1" id="KW-0175">Coiled coil</keyword>